<evidence type="ECO:0000256" key="4">
    <source>
        <dbReference type="SAM" id="Phobius"/>
    </source>
</evidence>
<feature type="domain" description="Alpha-L-rhamnosidase six-hairpin glycosidase" evidence="5">
    <location>
        <begin position="313"/>
        <end position="654"/>
    </location>
</feature>
<dbReference type="Proteomes" id="UP000651837">
    <property type="component" value="Unassembled WGS sequence"/>
</dbReference>
<evidence type="ECO:0000259" key="5">
    <source>
        <dbReference type="Pfam" id="PF17389"/>
    </source>
</evidence>
<dbReference type="GO" id="GO:0016787">
    <property type="term" value="F:hydrolase activity"/>
    <property type="evidence" value="ECO:0007669"/>
    <property type="project" value="UniProtKB-KW"/>
</dbReference>
<proteinExistence type="predicted"/>
<keyword evidence="4" id="KW-1133">Transmembrane helix</keyword>
<feature type="transmembrane region" description="Helical" evidence="4">
    <location>
        <begin position="21"/>
        <end position="43"/>
    </location>
</feature>
<dbReference type="Gene3D" id="2.60.420.10">
    <property type="entry name" value="Maltose phosphorylase, domain 3"/>
    <property type="match status" value="1"/>
</dbReference>
<sequence>MGNLRLFRARTMNFGPEMGRILGFLAVRKLYFLSFVITFLVLACKGKKVDEIVYGEEPIDLTVEYIRNTNKVLIIDVNPEFGWTVPHSAISQKAYQLLVASSEDQLRNDIGDVWDSGKVSDKQSSNVEYQGTPLIAGQTYYWKVKIWDATDMPSAFSGIQSFRIGKQEKGITSANSLQIDRIRPITLKATDNNSYRIDFGKAAFATLQLKYRAIKKDTLVVRIGEQLVNGMINRDPQGTIRYQEVRLPVNPRENTYILSIQPDKRNTKVGAIALPNSVPVLMPFRYAEIEHATAPIFENDVVQLAYHGYWEDEESRFQSSDTILDQVWDLCKYSIKATTFAGVYIDGDRERIPYEADAYLNQLSHYSLDREYAMARRTIAYFMEHPTWPTEWQLHVALMFHADYMYTGNTELIERYYEDLKHKTLAELRRADGLISSNNASPEFMVKLGFKDPKAKLKDIVDWPPAQKDTGWKLATPEGERDGFVFTPINTVVNCMYYRNLEIMAEFAGVLDKADDVKFYNDLAKKVKTSINTVLFDATKGIYVDGEGTAHASLHSNMMAMAFHIVPETAKQSVSEFIKSRGMACSVYGSQYLLEALYNAGEGQYALDLMTSTANRSWYNMIRIGSTMTLEAWDMKYKPNSDWNHAWGAVPANMVSRGLWGINPKVPGYDIATIKPQLGSLKETSIIVPTIKGQIKADYILLDNTRKYTIEIPGNMKAEFDVGQYPNAKIMLNGIKTDNGILHLQPGKNTILIRR</sequence>
<dbReference type="InterPro" id="IPR035396">
    <property type="entry name" value="Bac_rhamnosid6H"/>
</dbReference>
<evidence type="ECO:0000256" key="3">
    <source>
        <dbReference type="ARBA" id="ARBA00022801"/>
    </source>
</evidence>
<dbReference type="Pfam" id="PF17389">
    <property type="entry name" value="Bac_rhamnosid6H"/>
    <property type="match status" value="1"/>
</dbReference>
<dbReference type="InterPro" id="IPR012341">
    <property type="entry name" value="6hp_glycosidase-like_sf"/>
</dbReference>
<dbReference type="PANTHER" id="PTHR33307:SF6">
    <property type="entry name" value="ALPHA-RHAMNOSIDASE (EUROFUNG)-RELATED"/>
    <property type="match status" value="1"/>
</dbReference>
<dbReference type="SUPFAM" id="SSF48208">
    <property type="entry name" value="Six-hairpin glycosidases"/>
    <property type="match status" value="1"/>
</dbReference>
<comment type="catalytic activity">
    <reaction evidence="1">
        <text>Hydrolysis of terminal non-reducing alpha-L-rhamnose residues in alpha-L-rhamnosides.</text>
        <dbReference type="EC" id="3.2.1.40"/>
    </reaction>
</comment>
<dbReference type="Gene3D" id="1.50.10.10">
    <property type="match status" value="1"/>
</dbReference>
<evidence type="ECO:0000313" key="7">
    <source>
        <dbReference type="EMBL" id="MBD1262101.1"/>
    </source>
</evidence>
<name>A0ABR7W4Q5_9FLAO</name>
<feature type="domain" description="Alpha-L-rhamnosidase C-terminal" evidence="6">
    <location>
        <begin position="661"/>
        <end position="726"/>
    </location>
</feature>
<evidence type="ECO:0000313" key="8">
    <source>
        <dbReference type="Proteomes" id="UP000651837"/>
    </source>
</evidence>
<dbReference type="EMBL" id="JACWLN010000008">
    <property type="protein sequence ID" value="MBD1262101.1"/>
    <property type="molecule type" value="Genomic_DNA"/>
</dbReference>
<accession>A0ABR7W4Q5</accession>
<organism evidence="7 8">
    <name type="scientific">Maribacter polysiphoniae</name>
    <dbReference type="NCBI Taxonomy" id="429344"/>
    <lineage>
        <taxon>Bacteria</taxon>
        <taxon>Pseudomonadati</taxon>
        <taxon>Bacteroidota</taxon>
        <taxon>Flavobacteriia</taxon>
        <taxon>Flavobacteriales</taxon>
        <taxon>Flavobacteriaceae</taxon>
        <taxon>Maribacter</taxon>
    </lineage>
</organism>
<comment type="caution">
    <text evidence="7">The sequence shown here is derived from an EMBL/GenBank/DDBJ whole genome shotgun (WGS) entry which is preliminary data.</text>
</comment>
<dbReference type="Gene3D" id="2.60.120.260">
    <property type="entry name" value="Galactose-binding domain-like"/>
    <property type="match status" value="1"/>
</dbReference>
<evidence type="ECO:0000256" key="1">
    <source>
        <dbReference type="ARBA" id="ARBA00001445"/>
    </source>
</evidence>
<reference evidence="7 8" key="1">
    <citation type="submission" date="2020-07" db="EMBL/GenBank/DDBJ databases">
        <title>The draft genome sequence of Maribacter polysiphoniae KCTC 22021.</title>
        <authorList>
            <person name="Mu L."/>
        </authorList>
    </citation>
    <scope>NUCLEOTIDE SEQUENCE [LARGE SCALE GENOMIC DNA]</scope>
    <source>
        <strain evidence="7 8">KCTC 22021</strain>
    </source>
</reference>
<dbReference type="Gene3D" id="2.60.40.10">
    <property type="entry name" value="Immunoglobulins"/>
    <property type="match status" value="1"/>
</dbReference>
<dbReference type="InterPro" id="IPR016007">
    <property type="entry name" value="Alpha_rhamnosid"/>
</dbReference>
<dbReference type="InterPro" id="IPR013783">
    <property type="entry name" value="Ig-like_fold"/>
</dbReference>
<dbReference type="PANTHER" id="PTHR33307">
    <property type="entry name" value="ALPHA-RHAMNOSIDASE (EUROFUNG)"/>
    <property type="match status" value="1"/>
</dbReference>
<evidence type="ECO:0000256" key="2">
    <source>
        <dbReference type="ARBA" id="ARBA00012652"/>
    </source>
</evidence>
<dbReference type="Pfam" id="PF25788">
    <property type="entry name" value="Ig_Rha78A_N"/>
    <property type="match status" value="1"/>
</dbReference>
<evidence type="ECO:0000259" key="6">
    <source>
        <dbReference type="Pfam" id="PF17390"/>
    </source>
</evidence>
<dbReference type="RefSeq" id="WP_109653481.1">
    <property type="nucleotide sequence ID" value="NZ_JACWLN010000008.1"/>
</dbReference>
<keyword evidence="8" id="KW-1185">Reference proteome</keyword>
<dbReference type="Pfam" id="PF17390">
    <property type="entry name" value="Bac_rhamnosid_C"/>
    <property type="match status" value="1"/>
</dbReference>
<keyword evidence="3 7" id="KW-0378">Hydrolase</keyword>
<gene>
    <name evidence="7" type="ORF">HZY62_15980</name>
</gene>
<dbReference type="InterPro" id="IPR035398">
    <property type="entry name" value="Bac_rhamnosid_C"/>
</dbReference>
<protein>
    <recommendedName>
        <fullName evidence="2">alpha-L-rhamnosidase</fullName>
        <ecNumber evidence="2">3.2.1.40</ecNumber>
    </recommendedName>
</protein>
<dbReference type="EC" id="3.2.1.40" evidence="2"/>
<keyword evidence="4" id="KW-0472">Membrane</keyword>
<dbReference type="InterPro" id="IPR008928">
    <property type="entry name" value="6-hairpin_glycosidase_sf"/>
</dbReference>
<keyword evidence="4" id="KW-0812">Transmembrane</keyword>